<evidence type="ECO:0000256" key="3">
    <source>
        <dbReference type="ARBA" id="ARBA00022617"/>
    </source>
</evidence>
<evidence type="ECO:0000256" key="9">
    <source>
        <dbReference type="RuleBase" id="RU364116"/>
    </source>
</evidence>
<dbReference type="EMBL" id="MFAF01000060">
    <property type="protein sequence ID" value="OGD76842.1"/>
    <property type="molecule type" value="Genomic_DNA"/>
</dbReference>
<comment type="subcellular location">
    <subcellularLocation>
        <location evidence="9">Cytoplasm</location>
    </subcellularLocation>
</comment>
<evidence type="ECO:0000313" key="11">
    <source>
        <dbReference type="EMBL" id="OGD76842.1"/>
    </source>
</evidence>
<dbReference type="PANTHER" id="PTHR13932">
    <property type="entry name" value="COPROPORPHYRINIGEN III OXIDASE"/>
    <property type="match status" value="1"/>
</dbReference>
<comment type="function">
    <text evidence="9">Probably acts as a heme chaperone, transferring heme to an unknown acceptor. Binds one molecule of heme per monomer, possibly covalently. Binds 1 [4Fe-4S] cluster. The cluster is coordinated with 3 cysteines and an exchangeable S-adenosyl-L-methionine.</text>
</comment>
<dbReference type="STRING" id="1817816.A2Y64_05105"/>
<dbReference type="InterPro" id="IPR058240">
    <property type="entry name" value="rSAM_sf"/>
</dbReference>
<gene>
    <name evidence="11" type="ORF">A2Y64_05105</name>
</gene>
<dbReference type="Pfam" id="PF06969">
    <property type="entry name" value="HemN_C"/>
    <property type="match status" value="1"/>
</dbReference>
<dbReference type="GO" id="GO:0051539">
    <property type="term" value="F:4 iron, 4 sulfur cluster binding"/>
    <property type="evidence" value="ECO:0007669"/>
    <property type="project" value="UniProtKB-UniRule"/>
</dbReference>
<dbReference type="GO" id="GO:0046872">
    <property type="term" value="F:metal ion binding"/>
    <property type="evidence" value="ECO:0007669"/>
    <property type="project" value="UniProtKB-UniRule"/>
</dbReference>
<evidence type="ECO:0000313" key="12">
    <source>
        <dbReference type="Proteomes" id="UP000177187"/>
    </source>
</evidence>
<dbReference type="GO" id="GO:0006779">
    <property type="term" value="P:porphyrin-containing compound biosynthetic process"/>
    <property type="evidence" value="ECO:0007669"/>
    <property type="project" value="InterPro"/>
</dbReference>
<dbReference type="GO" id="GO:0005737">
    <property type="term" value="C:cytoplasm"/>
    <property type="evidence" value="ECO:0007669"/>
    <property type="project" value="UniProtKB-SubCell"/>
</dbReference>
<dbReference type="InterPro" id="IPR034505">
    <property type="entry name" value="Coproporphyrinogen-III_oxidase"/>
</dbReference>
<keyword evidence="9" id="KW-0963">Cytoplasm</keyword>
<accession>A0A1F5FB70</accession>
<dbReference type="Proteomes" id="UP000177187">
    <property type="component" value="Unassembled WGS sequence"/>
</dbReference>
<dbReference type="SFLD" id="SFLDS00029">
    <property type="entry name" value="Radical_SAM"/>
    <property type="match status" value="1"/>
</dbReference>
<reference evidence="11 12" key="1">
    <citation type="journal article" date="2016" name="Nat. Commun.">
        <title>Thousands of microbial genomes shed light on interconnected biogeochemical processes in an aquifer system.</title>
        <authorList>
            <person name="Anantharaman K."/>
            <person name="Brown C.T."/>
            <person name="Hug L.A."/>
            <person name="Sharon I."/>
            <person name="Castelle C.J."/>
            <person name="Probst A.J."/>
            <person name="Thomas B.C."/>
            <person name="Singh A."/>
            <person name="Wilkins M.J."/>
            <person name="Karaoz U."/>
            <person name="Brodie E.L."/>
            <person name="Williams K.H."/>
            <person name="Hubbard S.S."/>
            <person name="Banfield J.F."/>
        </authorList>
    </citation>
    <scope>NUCLEOTIDE SEQUENCE [LARGE SCALE GENOMIC DNA]</scope>
</reference>
<dbReference type="NCBIfam" id="TIGR00539">
    <property type="entry name" value="hemN_rel"/>
    <property type="match status" value="1"/>
</dbReference>
<keyword evidence="4 9" id="KW-0949">S-adenosyl-L-methionine</keyword>
<dbReference type="SFLD" id="SFLDG01082">
    <property type="entry name" value="B12-binding_domain_containing"/>
    <property type="match status" value="1"/>
</dbReference>
<evidence type="ECO:0000256" key="6">
    <source>
        <dbReference type="ARBA" id="ARBA00023004"/>
    </source>
</evidence>
<keyword evidence="8 9" id="KW-0143">Chaperone</keyword>
<dbReference type="CDD" id="cd01335">
    <property type="entry name" value="Radical_SAM"/>
    <property type="match status" value="1"/>
</dbReference>
<sequence>MSIGVYIHVPLCRRRCAYCDFTSYVTAPEMGGRVVAGLLRELELEPEVRGRTLYMGGGTPNLLGTGELGNLIARTRDRFRIPSGAEVSTESNPCANSGVGYYEALLRAGLTRLSVGFQSFDEGELRMLGRSHRSTDTGIFANARRAGVRSVSMDLMYGLPGQKPQVFQKSLEAALALSPDHISLYALKLEPSTPLGRAVERGELPPPDPDATADIYYASLDRLEAEGFAQYELSNFAHPGHRCRHNEIYWKAESFIGLGPSAVSDDGTVRRCNTPDLEVWLGAVKRGELPVGEEERPTAEERRLEMAMLALRTRDGLSEKRFRGRWGTSVREAFPALAGHLAAGRVELLPGRHPGEERWRLAREHQLVADRILVDLVGESSVDRERG</sequence>
<evidence type="ECO:0000256" key="4">
    <source>
        <dbReference type="ARBA" id="ARBA00022691"/>
    </source>
</evidence>
<evidence type="ECO:0000256" key="7">
    <source>
        <dbReference type="ARBA" id="ARBA00023014"/>
    </source>
</evidence>
<dbReference type="PROSITE" id="PS51918">
    <property type="entry name" value="RADICAL_SAM"/>
    <property type="match status" value="1"/>
</dbReference>
<dbReference type="Gene3D" id="3.20.20.70">
    <property type="entry name" value="Aldolase class I"/>
    <property type="match status" value="1"/>
</dbReference>
<dbReference type="InterPro" id="IPR007197">
    <property type="entry name" value="rSAM"/>
</dbReference>
<dbReference type="AlphaFoldDB" id="A0A1F5FB70"/>
<protein>
    <recommendedName>
        <fullName evidence="2 9">Heme chaperone HemW</fullName>
    </recommendedName>
</protein>
<name>A0A1F5FB70_9BACT</name>
<evidence type="ECO:0000256" key="1">
    <source>
        <dbReference type="ARBA" id="ARBA00006100"/>
    </source>
</evidence>
<dbReference type="InterPro" id="IPR006638">
    <property type="entry name" value="Elp3/MiaA/NifB-like_rSAM"/>
</dbReference>
<comment type="caution">
    <text evidence="11">The sequence shown here is derived from an EMBL/GenBank/DDBJ whole genome shotgun (WGS) entry which is preliminary data.</text>
</comment>
<evidence type="ECO:0000259" key="10">
    <source>
        <dbReference type="PROSITE" id="PS51918"/>
    </source>
</evidence>
<dbReference type="SFLD" id="SFLDF00562">
    <property type="entry name" value="HemN-like__clustered_with_heat"/>
    <property type="match status" value="1"/>
</dbReference>
<dbReference type="PANTHER" id="PTHR13932:SF5">
    <property type="entry name" value="RADICAL S-ADENOSYL METHIONINE DOMAIN-CONTAINING PROTEIN 1, MITOCHONDRIAL"/>
    <property type="match status" value="1"/>
</dbReference>
<dbReference type="InterPro" id="IPR004559">
    <property type="entry name" value="HemW-like"/>
</dbReference>
<keyword evidence="5 9" id="KW-0479">Metal-binding</keyword>
<evidence type="ECO:0000256" key="5">
    <source>
        <dbReference type="ARBA" id="ARBA00022723"/>
    </source>
</evidence>
<dbReference type="SFLD" id="SFLDG01065">
    <property type="entry name" value="anaerobic_coproporphyrinogen-I"/>
    <property type="match status" value="1"/>
</dbReference>
<organism evidence="11 12">
    <name type="scientific">Candidatus Coatesbacteria bacterium RBG_13_66_14</name>
    <dbReference type="NCBI Taxonomy" id="1817816"/>
    <lineage>
        <taxon>Bacteria</taxon>
        <taxon>Candidatus Coatesiibacteriota</taxon>
    </lineage>
</organism>
<proteinExistence type="inferred from homology"/>
<dbReference type="GO" id="GO:0004109">
    <property type="term" value="F:coproporphyrinogen oxidase activity"/>
    <property type="evidence" value="ECO:0007669"/>
    <property type="project" value="InterPro"/>
</dbReference>
<keyword evidence="3 9" id="KW-0349">Heme</keyword>
<dbReference type="InterPro" id="IPR010723">
    <property type="entry name" value="HemN_C"/>
</dbReference>
<evidence type="ECO:0000256" key="8">
    <source>
        <dbReference type="ARBA" id="ARBA00023186"/>
    </source>
</evidence>
<dbReference type="SMART" id="SM00729">
    <property type="entry name" value="Elp3"/>
    <property type="match status" value="1"/>
</dbReference>
<keyword evidence="6 9" id="KW-0408">Iron</keyword>
<dbReference type="InterPro" id="IPR013785">
    <property type="entry name" value="Aldolase_TIM"/>
</dbReference>
<evidence type="ECO:0000256" key="2">
    <source>
        <dbReference type="ARBA" id="ARBA00017228"/>
    </source>
</evidence>
<dbReference type="SUPFAM" id="SSF102114">
    <property type="entry name" value="Radical SAM enzymes"/>
    <property type="match status" value="1"/>
</dbReference>
<feature type="domain" description="Radical SAM core" evidence="10">
    <location>
        <begin position="1"/>
        <end position="229"/>
    </location>
</feature>
<comment type="similarity">
    <text evidence="1">Belongs to the anaerobic coproporphyrinogen-III oxidase family. HemW subfamily.</text>
</comment>
<dbReference type="Pfam" id="PF04055">
    <property type="entry name" value="Radical_SAM"/>
    <property type="match status" value="1"/>
</dbReference>
<keyword evidence="7 9" id="KW-0411">Iron-sulfur</keyword>
<keyword evidence="9" id="KW-0004">4Fe-4S</keyword>